<evidence type="ECO:0000313" key="3">
    <source>
        <dbReference type="Proteomes" id="UP000633509"/>
    </source>
</evidence>
<evidence type="ECO:0000256" key="1">
    <source>
        <dbReference type="SAM" id="MobiDB-lite"/>
    </source>
</evidence>
<gene>
    <name evidence="2" type="ORF">H4W80_002611</name>
</gene>
<reference evidence="2 3" key="1">
    <citation type="submission" date="2020-10" db="EMBL/GenBank/DDBJ databases">
        <title>Sequencing the genomes of 1000 actinobacteria strains.</title>
        <authorList>
            <person name="Klenk H.-P."/>
        </authorList>
    </citation>
    <scope>NUCLEOTIDE SEQUENCE [LARGE SCALE GENOMIC DNA]</scope>
    <source>
        <strain evidence="2 3">DSM 43173</strain>
    </source>
</reference>
<evidence type="ECO:0000313" key="2">
    <source>
        <dbReference type="EMBL" id="MBE1584353.1"/>
    </source>
</evidence>
<proteinExistence type="predicted"/>
<dbReference type="Gene3D" id="3.40.50.970">
    <property type="match status" value="1"/>
</dbReference>
<sequence>MPNRRVSYQPLPAPGERPFRALEKGSTQPVVTTMAFVRLVKDLMKEPGTGRRWVPIVLHEEYGLGVDVWVGHVVERPAP</sequence>
<name>A0ABR9LVS4_9ACTN</name>
<accession>A0ABR9LVS4</accession>
<feature type="region of interest" description="Disordered" evidence="1">
    <location>
        <begin position="1"/>
        <end position="25"/>
    </location>
</feature>
<keyword evidence="2" id="KW-0670">Pyruvate</keyword>
<dbReference type="Proteomes" id="UP000633509">
    <property type="component" value="Unassembled WGS sequence"/>
</dbReference>
<dbReference type="RefSeq" id="WP_225963396.1">
    <property type="nucleotide sequence ID" value="NZ_JADBEK010000001.1"/>
</dbReference>
<keyword evidence="3" id="KW-1185">Reference proteome</keyword>
<dbReference type="EMBL" id="JADBEK010000001">
    <property type="protein sequence ID" value="MBE1584353.1"/>
    <property type="molecule type" value="Genomic_DNA"/>
</dbReference>
<comment type="caution">
    <text evidence="2">The sequence shown here is derived from an EMBL/GenBank/DDBJ whole genome shotgun (WGS) entry which is preliminary data.</text>
</comment>
<protein>
    <submittedName>
        <fullName evidence="2">Pyruvate dehydrogenase complex dehydrogenase (E1) component</fullName>
    </submittedName>
</protein>
<organism evidence="2 3">
    <name type="scientific">Nonomuraea angiospora</name>
    <dbReference type="NCBI Taxonomy" id="46172"/>
    <lineage>
        <taxon>Bacteria</taxon>
        <taxon>Bacillati</taxon>
        <taxon>Actinomycetota</taxon>
        <taxon>Actinomycetes</taxon>
        <taxon>Streptosporangiales</taxon>
        <taxon>Streptosporangiaceae</taxon>
        <taxon>Nonomuraea</taxon>
    </lineage>
</organism>